<evidence type="ECO:0000313" key="8">
    <source>
        <dbReference type="Proteomes" id="UP000275225"/>
    </source>
</evidence>
<dbReference type="InterPro" id="IPR011547">
    <property type="entry name" value="SLC26A/SulP_dom"/>
</dbReference>
<feature type="transmembrane region" description="Helical" evidence="5">
    <location>
        <begin position="279"/>
        <end position="302"/>
    </location>
</feature>
<evidence type="ECO:0000313" key="7">
    <source>
        <dbReference type="EMBL" id="RQN09294.1"/>
    </source>
</evidence>
<dbReference type="GO" id="GO:0016020">
    <property type="term" value="C:membrane"/>
    <property type="evidence" value="ECO:0007669"/>
    <property type="project" value="UniProtKB-SubCell"/>
</dbReference>
<dbReference type="RefSeq" id="WP_124235749.1">
    <property type="nucleotide sequence ID" value="NZ_JBHUFI010000009.1"/>
</dbReference>
<dbReference type="GO" id="GO:0055085">
    <property type="term" value="P:transmembrane transport"/>
    <property type="evidence" value="ECO:0007669"/>
    <property type="project" value="InterPro"/>
</dbReference>
<feature type="transmembrane region" description="Helical" evidence="5">
    <location>
        <begin position="200"/>
        <end position="222"/>
    </location>
</feature>
<feature type="transmembrane region" description="Helical" evidence="5">
    <location>
        <begin position="167"/>
        <end position="188"/>
    </location>
</feature>
<dbReference type="Pfam" id="PF00916">
    <property type="entry name" value="Sulfate_transp"/>
    <property type="match status" value="1"/>
</dbReference>
<evidence type="ECO:0000256" key="5">
    <source>
        <dbReference type="SAM" id="Phobius"/>
    </source>
</evidence>
<comment type="caution">
    <text evidence="7">The sequence shown here is derived from an EMBL/GenBank/DDBJ whole genome shotgun (WGS) entry which is preliminary data.</text>
</comment>
<keyword evidence="4 5" id="KW-0472">Membrane</keyword>
<keyword evidence="3 5" id="KW-1133">Transmembrane helix</keyword>
<dbReference type="CDD" id="cd07042">
    <property type="entry name" value="STAS_SulP_like_sulfate_transporter"/>
    <property type="match status" value="1"/>
</dbReference>
<feature type="transmembrane region" description="Helical" evidence="5">
    <location>
        <begin position="125"/>
        <end position="147"/>
    </location>
</feature>
<keyword evidence="2 5" id="KW-0812">Transmembrane</keyword>
<dbReference type="Proteomes" id="UP000275225">
    <property type="component" value="Unassembled WGS sequence"/>
</dbReference>
<name>A0A3N6YHM7_9ACTN</name>
<evidence type="ECO:0000259" key="6">
    <source>
        <dbReference type="PROSITE" id="PS50801"/>
    </source>
</evidence>
<feature type="transmembrane region" description="Helical" evidence="5">
    <location>
        <begin position="372"/>
        <end position="403"/>
    </location>
</feature>
<evidence type="ECO:0000256" key="2">
    <source>
        <dbReference type="ARBA" id="ARBA00022692"/>
    </source>
</evidence>
<dbReference type="PANTHER" id="PTHR11814">
    <property type="entry name" value="SULFATE TRANSPORTER"/>
    <property type="match status" value="1"/>
</dbReference>
<dbReference type="InterPro" id="IPR001902">
    <property type="entry name" value="SLC26A/SulP_fam"/>
</dbReference>
<feature type="transmembrane region" description="Helical" evidence="5">
    <location>
        <begin position="322"/>
        <end position="351"/>
    </location>
</feature>
<proteinExistence type="predicted"/>
<accession>A0A3N6YHM7</accession>
<evidence type="ECO:0000256" key="4">
    <source>
        <dbReference type="ARBA" id="ARBA00023136"/>
    </source>
</evidence>
<feature type="transmembrane region" description="Helical" evidence="5">
    <location>
        <begin position="93"/>
        <end position="113"/>
    </location>
</feature>
<dbReference type="Gene3D" id="3.30.750.24">
    <property type="entry name" value="STAS domain"/>
    <property type="match status" value="1"/>
</dbReference>
<evidence type="ECO:0000256" key="3">
    <source>
        <dbReference type="ARBA" id="ARBA00022989"/>
    </source>
</evidence>
<dbReference type="SUPFAM" id="SSF52091">
    <property type="entry name" value="SpoIIaa-like"/>
    <property type="match status" value="1"/>
</dbReference>
<keyword evidence="8" id="KW-1185">Reference proteome</keyword>
<dbReference type="EMBL" id="RQJX01000003">
    <property type="protein sequence ID" value="RQN09294.1"/>
    <property type="molecule type" value="Genomic_DNA"/>
</dbReference>
<feature type="domain" description="STAS" evidence="6">
    <location>
        <begin position="428"/>
        <end position="529"/>
    </location>
</feature>
<feature type="transmembrane region" description="Helical" evidence="5">
    <location>
        <begin position="242"/>
        <end position="267"/>
    </location>
</feature>
<reference evidence="7 8" key="1">
    <citation type="submission" date="2018-11" db="EMBL/GenBank/DDBJ databases">
        <authorList>
            <person name="Li F."/>
        </authorList>
    </citation>
    <scope>NUCLEOTIDE SEQUENCE [LARGE SCALE GENOMIC DNA]</scope>
    <source>
        <strain evidence="7 8">YS17T</strain>
    </source>
</reference>
<dbReference type="Pfam" id="PF01740">
    <property type="entry name" value="STAS"/>
    <property type="match status" value="1"/>
</dbReference>
<dbReference type="OrthoDB" id="9769739at2"/>
<comment type="subcellular location">
    <subcellularLocation>
        <location evidence="1">Membrane</location>
        <topology evidence="1">Multi-pass membrane protein</topology>
    </subcellularLocation>
</comment>
<feature type="transmembrane region" description="Helical" evidence="5">
    <location>
        <begin position="21"/>
        <end position="39"/>
    </location>
</feature>
<gene>
    <name evidence="7" type="ORF">EHW97_03345</name>
</gene>
<sequence>MRSLLPSLTDLRPVRHSWKTDIVAGVTVGIVALPLALAFGASAGLGPAAGLVTAIVAGFLAAVFGGSNVQVSGPTGAMVVVLAPVVASHGTGAVTVVAILGGLLVVAGGILRLGRFIAMVPWPVIEGFTFGIAIVIALQQVPALLGVHDLEGTTTLNVAWNAVERSTWDQASITLLVAGLVAAVMVLIQWRAPRLPASLIAIAAVTLLTEFADLAAPRIGALPGTLPLPSLPEIDAATLRELLGPAVAVALLAAIESLLSAKVAAGLADTGELNPDRELVGQGIASIGSGLFGGMPATGAIARTAVNVTAGARSRLAAAVHALVLLLIVTTASGLVGRIPLAALAGVLLVVCARMVDREAAIMLARVSRSGLLVFAITAIVTVVFDLIVAIQIGIAIAAVLVLRSLASTTRAEREPLPGDPEPGDERIALFRLDGSAFFGAADKLADQIAAARDIDVVILRMSHLTMLDTTGARRLAELITTLERRGVTVIVKGLQERHRSLASGIGVLDALRDRAHAVDDLATAIEHARSHVRRRVL</sequence>
<dbReference type="PROSITE" id="PS50801">
    <property type="entry name" value="STAS"/>
    <property type="match status" value="1"/>
</dbReference>
<dbReference type="AlphaFoldDB" id="A0A3N6YHM7"/>
<dbReference type="InterPro" id="IPR036513">
    <property type="entry name" value="STAS_dom_sf"/>
</dbReference>
<protein>
    <submittedName>
        <fullName evidence="7">SulP family inorganic anion transporter</fullName>
    </submittedName>
</protein>
<dbReference type="InterPro" id="IPR002645">
    <property type="entry name" value="STAS_dom"/>
</dbReference>
<evidence type="ECO:0000256" key="1">
    <source>
        <dbReference type="ARBA" id="ARBA00004141"/>
    </source>
</evidence>
<organism evidence="7 8">
    <name type="scientific">Aeromicrobium camelliae</name>
    <dbReference type="NCBI Taxonomy" id="1538144"/>
    <lineage>
        <taxon>Bacteria</taxon>
        <taxon>Bacillati</taxon>
        <taxon>Actinomycetota</taxon>
        <taxon>Actinomycetes</taxon>
        <taxon>Propionibacteriales</taxon>
        <taxon>Nocardioidaceae</taxon>
        <taxon>Aeromicrobium</taxon>
    </lineage>
</organism>
<feature type="transmembrane region" description="Helical" evidence="5">
    <location>
        <begin position="45"/>
        <end position="64"/>
    </location>
</feature>